<dbReference type="OrthoDB" id="1013073at2"/>
<evidence type="ECO:0000256" key="1">
    <source>
        <dbReference type="ARBA" id="ARBA00022553"/>
    </source>
</evidence>
<protein>
    <submittedName>
        <fullName evidence="6">Response regulator transcription factor</fullName>
    </submittedName>
</protein>
<evidence type="ECO:0000259" key="4">
    <source>
        <dbReference type="PROSITE" id="PS50043"/>
    </source>
</evidence>
<dbReference type="PANTHER" id="PTHR45566:SF2">
    <property type="entry name" value="NARL SUBFAMILY"/>
    <property type="match status" value="1"/>
</dbReference>
<dbReference type="CDD" id="cd17535">
    <property type="entry name" value="REC_NarL-like"/>
    <property type="match status" value="1"/>
</dbReference>
<dbReference type="InterPro" id="IPR001789">
    <property type="entry name" value="Sig_transdc_resp-reg_receiver"/>
</dbReference>
<dbReference type="InterPro" id="IPR011006">
    <property type="entry name" value="CheY-like_superfamily"/>
</dbReference>
<dbReference type="PROSITE" id="PS00622">
    <property type="entry name" value="HTH_LUXR_1"/>
    <property type="match status" value="1"/>
</dbReference>
<reference evidence="6 7" key="1">
    <citation type="submission" date="2019-10" db="EMBL/GenBank/DDBJ databases">
        <title>Genome sequence of Phaeocystidibacter marisrubri JCM30614 (type strain).</title>
        <authorList>
            <person name="Bowman J.P."/>
        </authorList>
    </citation>
    <scope>NUCLEOTIDE SEQUENCE [LARGE SCALE GENOMIC DNA]</scope>
    <source>
        <strain evidence="6 7">JCM 30614</strain>
    </source>
</reference>
<dbReference type="SMART" id="SM00421">
    <property type="entry name" value="HTH_LUXR"/>
    <property type="match status" value="1"/>
</dbReference>
<dbReference type="Pfam" id="PF00072">
    <property type="entry name" value="Response_reg"/>
    <property type="match status" value="1"/>
</dbReference>
<dbReference type="SMART" id="SM00448">
    <property type="entry name" value="REC"/>
    <property type="match status" value="1"/>
</dbReference>
<dbReference type="EMBL" id="WBVQ01000001">
    <property type="protein sequence ID" value="KAB2816847.1"/>
    <property type="molecule type" value="Genomic_DNA"/>
</dbReference>
<dbReference type="GO" id="GO:0006355">
    <property type="term" value="P:regulation of DNA-templated transcription"/>
    <property type="evidence" value="ECO:0007669"/>
    <property type="project" value="InterPro"/>
</dbReference>
<gene>
    <name evidence="6" type="ORF">F8C82_00165</name>
</gene>
<proteinExistence type="predicted"/>
<dbReference type="PROSITE" id="PS50110">
    <property type="entry name" value="RESPONSE_REGULATORY"/>
    <property type="match status" value="1"/>
</dbReference>
<feature type="domain" description="Response regulatory" evidence="5">
    <location>
        <begin position="3"/>
        <end position="119"/>
    </location>
</feature>
<feature type="modified residue" description="4-aspartylphosphate" evidence="3">
    <location>
        <position position="54"/>
    </location>
</feature>
<evidence type="ECO:0000256" key="2">
    <source>
        <dbReference type="ARBA" id="ARBA00023125"/>
    </source>
</evidence>
<dbReference type="Gene3D" id="3.40.50.2300">
    <property type="match status" value="1"/>
</dbReference>
<keyword evidence="1 3" id="KW-0597">Phosphoprotein</keyword>
<dbReference type="InterPro" id="IPR000792">
    <property type="entry name" value="Tscrpt_reg_LuxR_C"/>
</dbReference>
<dbReference type="PANTHER" id="PTHR45566">
    <property type="entry name" value="HTH-TYPE TRANSCRIPTIONAL REGULATOR YHJB-RELATED"/>
    <property type="match status" value="1"/>
</dbReference>
<dbReference type="Proteomes" id="UP000484164">
    <property type="component" value="Unassembled WGS sequence"/>
</dbReference>
<dbReference type="InterPro" id="IPR051015">
    <property type="entry name" value="EvgA-like"/>
</dbReference>
<evidence type="ECO:0000313" key="7">
    <source>
        <dbReference type="Proteomes" id="UP000484164"/>
    </source>
</evidence>
<dbReference type="InterPro" id="IPR016032">
    <property type="entry name" value="Sig_transdc_resp-reg_C-effctor"/>
</dbReference>
<evidence type="ECO:0000313" key="6">
    <source>
        <dbReference type="EMBL" id="KAB2816847.1"/>
    </source>
</evidence>
<dbReference type="Pfam" id="PF00196">
    <property type="entry name" value="GerE"/>
    <property type="match status" value="1"/>
</dbReference>
<dbReference type="GO" id="GO:0000160">
    <property type="term" value="P:phosphorelay signal transduction system"/>
    <property type="evidence" value="ECO:0007669"/>
    <property type="project" value="InterPro"/>
</dbReference>
<dbReference type="RefSeq" id="WP_151691419.1">
    <property type="nucleotide sequence ID" value="NZ_BMGX01000002.1"/>
</dbReference>
<dbReference type="GO" id="GO:0003677">
    <property type="term" value="F:DNA binding"/>
    <property type="evidence" value="ECO:0007669"/>
    <property type="project" value="UniProtKB-KW"/>
</dbReference>
<keyword evidence="7" id="KW-1185">Reference proteome</keyword>
<dbReference type="CDD" id="cd06170">
    <property type="entry name" value="LuxR_C_like"/>
    <property type="match status" value="1"/>
</dbReference>
<keyword evidence="2" id="KW-0238">DNA-binding</keyword>
<evidence type="ECO:0000259" key="5">
    <source>
        <dbReference type="PROSITE" id="PS50110"/>
    </source>
</evidence>
<accession>A0A6L3ZGA3</accession>
<organism evidence="6 7">
    <name type="scientific">Phaeocystidibacter marisrubri</name>
    <dbReference type="NCBI Taxonomy" id="1577780"/>
    <lineage>
        <taxon>Bacteria</taxon>
        <taxon>Pseudomonadati</taxon>
        <taxon>Bacteroidota</taxon>
        <taxon>Flavobacteriia</taxon>
        <taxon>Flavobacteriales</taxon>
        <taxon>Phaeocystidibacteraceae</taxon>
        <taxon>Phaeocystidibacter</taxon>
    </lineage>
</organism>
<dbReference type="SUPFAM" id="SSF52172">
    <property type="entry name" value="CheY-like"/>
    <property type="match status" value="1"/>
</dbReference>
<name>A0A6L3ZGA3_9FLAO</name>
<feature type="domain" description="HTH luxR-type" evidence="4">
    <location>
        <begin position="136"/>
        <end position="201"/>
    </location>
</feature>
<dbReference type="InterPro" id="IPR058245">
    <property type="entry name" value="NreC/VraR/RcsB-like_REC"/>
</dbReference>
<evidence type="ECO:0000256" key="3">
    <source>
        <dbReference type="PROSITE-ProRule" id="PRU00169"/>
    </source>
</evidence>
<dbReference type="PRINTS" id="PR00038">
    <property type="entry name" value="HTHLUXR"/>
</dbReference>
<dbReference type="AlphaFoldDB" id="A0A6L3ZGA3"/>
<sequence length="205" mass="23323">MIHVGIADDHAVIRRGIQLFISQESEMTLVMEAMDGEDLQAKLAEKDLDILLLDIDMPRMNGITAIRDIKENHPELRVIILSMHPEEIYGVTARKMGASGYVSKDVDPSEVIKAIKLVMRGDEYFNENLYRKNRRGEVSAMKLSKRESEVLKLLSNGLTNKEISNQLDISEKTVSTYKIRLMNKLGAKSVVDLVNFGHRFMEMEE</sequence>
<dbReference type="PROSITE" id="PS50043">
    <property type="entry name" value="HTH_LUXR_2"/>
    <property type="match status" value="1"/>
</dbReference>
<dbReference type="SUPFAM" id="SSF46894">
    <property type="entry name" value="C-terminal effector domain of the bipartite response regulators"/>
    <property type="match status" value="1"/>
</dbReference>
<comment type="caution">
    <text evidence="6">The sequence shown here is derived from an EMBL/GenBank/DDBJ whole genome shotgun (WGS) entry which is preliminary data.</text>
</comment>